<dbReference type="EMBL" id="KV441423">
    <property type="protein sequence ID" value="OAF54449.1"/>
    <property type="molecule type" value="Genomic_DNA"/>
</dbReference>
<name>A0A176ZWX6_9PEZI</name>
<protein>
    <submittedName>
        <fullName evidence="1">Uncharacterized protein</fullName>
    </submittedName>
</protein>
<reference evidence="1" key="1">
    <citation type="submission" date="2016-03" db="EMBL/GenBank/DDBJ databases">
        <title>Updated assembly of Pseudogymnoascus destructans, the fungus causing white-nose syndrome of bats.</title>
        <authorList>
            <person name="Palmer J.M."/>
            <person name="Drees K.P."/>
            <person name="Foster J.T."/>
            <person name="Lindner D.L."/>
        </authorList>
    </citation>
    <scope>NUCLEOTIDE SEQUENCE [LARGE SCALE GENOMIC DNA]</scope>
    <source>
        <strain evidence="1">20631-21</strain>
    </source>
</reference>
<dbReference type="VEuPathDB" id="FungiDB:GMDG_07459"/>
<dbReference type="GeneID" id="36292274"/>
<accession>A0A176ZWX6</accession>
<dbReference type="RefSeq" id="XP_024319754.1">
    <property type="nucleotide sequence ID" value="XM_024472682.1"/>
</dbReference>
<dbReference type="AlphaFoldDB" id="A0A176ZWX6"/>
<proteinExistence type="predicted"/>
<gene>
    <name evidence="1" type="ORF">VC83_09238</name>
</gene>
<dbReference type="OrthoDB" id="3439171at2759"/>
<organism evidence="1">
    <name type="scientific">Pseudogymnoascus destructans</name>
    <dbReference type="NCBI Taxonomy" id="655981"/>
    <lineage>
        <taxon>Eukaryota</taxon>
        <taxon>Fungi</taxon>
        <taxon>Dikarya</taxon>
        <taxon>Ascomycota</taxon>
        <taxon>Pezizomycotina</taxon>
        <taxon>Leotiomycetes</taxon>
        <taxon>Thelebolales</taxon>
        <taxon>Thelebolaceae</taxon>
        <taxon>Pseudogymnoascus</taxon>
    </lineage>
</organism>
<evidence type="ECO:0000313" key="1">
    <source>
        <dbReference type="EMBL" id="OAF54449.1"/>
    </source>
</evidence>
<sequence>MADITPLIHGSFNGGTPLLDVLGSAKLMKATDFPRVADVNSIAVSAEGLTRKEPAREQLLKHPIQPQYLDPLWTLILETIEVNLGFHRFRGATLFINAKNTKLEFSHPSLTQAYGIWEQRWSHAANPEFYNKDSTYVDLAKQVTSEDSALPYDQLS</sequence>
<dbReference type="Proteomes" id="UP000077154">
    <property type="component" value="Unassembled WGS sequence"/>
</dbReference>